<name>A0ABQ0D3F4_9HELI</name>
<dbReference type="Proteomes" id="UP001562457">
    <property type="component" value="Unassembled WGS sequence"/>
</dbReference>
<sequence length="51" mass="5840">MSNHVLTQSYPHTIFCDTRCCAAQLYTLNIRNRLCISKINFTGYNIATSIK</sequence>
<comment type="caution">
    <text evidence="1">The sequence shown here is derived from an EMBL/GenBank/DDBJ whole genome shotgun (WGS) entry which is preliminary data.</text>
</comment>
<dbReference type="EMBL" id="BAAFHN010000016">
    <property type="protein sequence ID" value="GAB0172880.1"/>
    <property type="molecule type" value="Genomic_DNA"/>
</dbReference>
<reference evidence="1 2" key="1">
    <citation type="submission" date="2024-06" db="EMBL/GenBank/DDBJ databases">
        <title>Draft genome sequence of Helicobacter trogontum NHP16-4001.</title>
        <authorList>
            <person name="Rimbara E."/>
            <person name="Suzuki M."/>
        </authorList>
    </citation>
    <scope>NUCLEOTIDE SEQUENCE [LARGE SCALE GENOMIC DNA]</scope>
    <source>
        <strain evidence="1 2">NHP16-4001</strain>
    </source>
</reference>
<gene>
    <name evidence="1" type="ORF">NHP164001_08960</name>
</gene>
<evidence type="ECO:0000313" key="1">
    <source>
        <dbReference type="EMBL" id="GAB0172880.1"/>
    </source>
</evidence>
<proteinExistence type="predicted"/>
<organism evidence="1 2">
    <name type="scientific">Helicobacter trogontum</name>
    <dbReference type="NCBI Taxonomy" id="50960"/>
    <lineage>
        <taxon>Bacteria</taxon>
        <taxon>Pseudomonadati</taxon>
        <taxon>Campylobacterota</taxon>
        <taxon>Epsilonproteobacteria</taxon>
        <taxon>Campylobacterales</taxon>
        <taxon>Helicobacteraceae</taxon>
        <taxon>Helicobacter</taxon>
    </lineage>
</organism>
<protein>
    <submittedName>
        <fullName evidence="1">Uncharacterized protein</fullName>
    </submittedName>
</protein>
<evidence type="ECO:0000313" key="2">
    <source>
        <dbReference type="Proteomes" id="UP001562457"/>
    </source>
</evidence>
<accession>A0ABQ0D3F4</accession>
<keyword evidence="2" id="KW-1185">Reference proteome</keyword>